<feature type="transmembrane region" description="Helical" evidence="6">
    <location>
        <begin position="270"/>
        <end position="291"/>
    </location>
</feature>
<protein>
    <submittedName>
        <fullName evidence="7">Unannotated protein</fullName>
    </submittedName>
</protein>
<dbReference type="InterPro" id="IPR004670">
    <property type="entry name" value="NhaA"/>
</dbReference>
<organism evidence="7">
    <name type="scientific">freshwater metagenome</name>
    <dbReference type="NCBI Taxonomy" id="449393"/>
    <lineage>
        <taxon>unclassified sequences</taxon>
        <taxon>metagenomes</taxon>
        <taxon>ecological metagenomes</taxon>
    </lineage>
</organism>
<keyword evidence="3 6" id="KW-0812">Transmembrane</keyword>
<dbReference type="HAMAP" id="MF_01844">
    <property type="entry name" value="NhaA"/>
    <property type="match status" value="1"/>
</dbReference>
<feature type="transmembrane region" description="Helical" evidence="6">
    <location>
        <begin position="169"/>
        <end position="188"/>
    </location>
</feature>
<keyword evidence="5 6" id="KW-0472">Membrane</keyword>
<feature type="transmembrane region" description="Helical" evidence="6">
    <location>
        <begin position="49"/>
        <end position="66"/>
    </location>
</feature>
<evidence type="ECO:0000256" key="1">
    <source>
        <dbReference type="ARBA" id="ARBA00004429"/>
    </source>
</evidence>
<dbReference type="Pfam" id="PF06965">
    <property type="entry name" value="Na_H_antiport_1"/>
    <property type="match status" value="1"/>
</dbReference>
<evidence type="ECO:0000256" key="6">
    <source>
        <dbReference type="SAM" id="Phobius"/>
    </source>
</evidence>
<keyword evidence="4 6" id="KW-1133">Transmembrane helix</keyword>
<feature type="transmembrane region" description="Helical" evidence="6">
    <location>
        <begin position="87"/>
        <end position="107"/>
    </location>
</feature>
<feature type="transmembrane region" description="Helical" evidence="6">
    <location>
        <begin position="200"/>
        <end position="221"/>
    </location>
</feature>
<dbReference type="InterPro" id="IPR023171">
    <property type="entry name" value="Na/H_antiporter_dom_sf"/>
</dbReference>
<comment type="subcellular location">
    <subcellularLocation>
        <location evidence="1">Cell inner membrane</location>
        <topology evidence="1">Multi-pass membrane protein</topology>
    </subcellularLocation>
</comment>
<accession>A0A6J7HJB9</accession>
<name>A0A6J7HJB9_9ZZZZ</name>
<proteinExistence type="inferred from homology"/>
<dbReference type="PANTHER" id="PTHR30341:SF0">
    <property type="entry name" value="NA(+)_H(+) ANTIPORTER NHAA"/>
    <property type="match status" value="1"/>
</dbReference>
<evidence type="ECO:0000256" key="2">
    <source>
        <dbReference type="ARBA" id="ARBA00022475"/>
    </source>
</evidence>
<dbReference type="AlphaFoldDB" id="A0A6J7HJB9"/>
<reference evidence="7" key="1">
    <citation type="submission" date="2020-05" db="EMBL/GenBank/DDBJ databases">
        <authorList>
            <person name="Chiriac C."/>
            <person name="Salcher M."/>
            <person name="Ghai R."/>
            <person name="Kavagutti S V."/>
        </authorList>
    </citation>
    <scope>NUCLEOTIDE SEQUENCE</scope>
</reference>
<dbReference type="GO" id="GO:0006885">
    <property type="term" value="P:regulation of pH"/>
    <property type="evidence" value="ECO:0007669"/>
    <property type="project" value="InterPro"/>
</dbReference>
<dbReference type="PROSITE" id="PS51257">
    <property type="entry name" value="PROKAR_LIPOPROTEIN"/>
    <property type="match status" value="1"/>
</dbReference>
<feature type="transmembrane region" description="Helical" evidence="6">
    <location>
        <begin position="303"/>
        <end position="324"/>
    </location>
</feature>
<evidence type="ECO:0000256" key="4">
    <source>
        <dbReference type="ARBA" id="ARBA00022989"/>
    </source>
</evidence>
<dbReference type="PANTHER" id="PTHR30341">
    <property type="entry name" value="SODIUM ION/PROTON ANTIPORTER NHAA-RELATED"/>
    <property type="match status" value="1"/>
</dbReference>
<evidence type="ECO:0000256" key="5">
    <source>
        <dbReference type="ARBA" id="ARBA00023136"/>
    </source>
</evidence>
<gene>
    <name evidence="7" type="ORF">UFOPK3614_00658</name>
</gene>
<sequence length="332" mass="35046">MNRLGTFFSKFIKTESSSGVALLIACLVALIFANSPLQNSYDSLFKPFHNFINEGLMAIFFFLIGLEIKREFAEGEFKNPRNAALPVLAAIGGMALPALIFAIFNAGQGAANAWAIAMPTDIALALGALALLGSRIDSSLKIFLLTLAIADDLFSIIILGIFYSSGISAIKIASTIGAVLLALALPSGKKITTTRLINWIHPYSAFLIIPLFALANIGVYIDFSNLKEIVSSSIASGLIFGRVIGKIVGITLFAWLAIQLKIAMKPASLSYREIAGAGALAGMGLTVSLFIADLALTSAQELAQVKVGLIIAAIISAVLGTSILRKYSAKSD</sequence>
<dbReference type="EMBL" id="CAFBMS010000030">
    <property type="protein sequence ID" value="CAB4917223.1"/>
    <property type="molecule type" value="Genomic_DNA"/>
</dbReference>
<feature type="transmembrane region" description="Helical" evidence="6">
    <location>
        <begin position="233"/>
        <end position="258"/>
    </location>
</feature>
<dbReference type="GO" id="GO:0015385">
    <property type="term" value="F:sodium:proton antiporter activity"/>
    <property type="evidence" value="ECO:0007669"/>
    <property type="project" value="TreeGrafter"/>
</dbReference>
<dbReference type="Gene3D" id="1.20.1530.10">
    <property type="entry name" value="Na+/H+ antiporter like domain"/>
    <property type="match status" value="2"/>
</dbReference>
<dbReference type="GO" id="GO:0005886">
    <property type="term" value="C:plasma membrane"/>
    <property type="evidence" value="ECO:0007669"/>
    <property type="project" value="UniProtKB-SubCell"/>
</dbReference>
<evidence type="ECO:0000313" key="7">
    <source>
        <dbReference type="EMBL" id="CAB4917223.1"/>
    </source>
</evidence>
<feature type="transmembrane region" description="Helical" evidence="6">
    <location>
        <begin position="113"/>
        <end position="132"/>
    </location>
</feature>
<keyword evidence="2" id="KW-1003">Cell membrane</keyword>
<evidence type="ECO:0000256" key="3">
    <source>
        <dbReference type="ARBA" id="ARBA00022692"/>
    </source>
</evidence>
<feature type="transmembrane region" description="Helical" evidence="6">
    <location>
        <begin position="20"/>
        <end position="37"/>
    </location>
</feature>
<feature type="transmembrane region" description="Helical" evidence="6">
    <location>
        <begin position="144"/>
        <end position="163"/>
    </location>
</feature>